<dbReference type="GO" id="GO:0003990">
    <property type="term" value="F:acetylcholinesterase activity"/>
    <property type="evidence" value="ECO:0007669"/>
    <property type="project" value="TreeGrafter"/>
</dbReference>
<accession>A0A8J1UH76</accession>
<comment type="similarity">
    <text evidence="1">Belongs to the type-B carboxylesterase/lipase family.</text>
</comment>
<feature type="non-terminal residue" evidence="4">
    <location>
        <position position="295"/>
    </location>
</feature>
<organism evidence="4 5">
    <name type="scientific">Owenia fusiformis</name>
    <name type="common">Polychaete worm</name>
    <dbReference type="NCBI Taxonomy" id="6347"/>
    <lineage>
        <taxon>Eukaryota</taxon>
        <taxon>Metazoa</taxon>
        <taxon>Spiralia</taxon>
        <taxon>Lophotrochozoa</taxon>
        <taxon>Annelida</taxon>
        <taxon>Polychaeta</taxon>
        <taxon>Sedentaria</taxon>
        <taxon>Canalipalpata</taxon>
        <taxon>Sabellida</taxon>
        <taxon>Oweniida</taxon>
        <taxon>Oweniidae</taxon>
        <taxon>Owenia</taxon>
    </lineage>
</organism>
<name>A0A8J1UH76_OWEFU</name>
<proteinExistence type="inferred from homology"/>
<dbReference type="AlphaFoldDB" id="A0A8J1UH76"/>
<dbReference type="PANTHER" id="PTHR43918:SF4">
    <property type="entry name" value="CARBOXYLIC ESTER HYDROLASE"/>
    <property type="match status" value="1"/>
</dbReference>
<dbReference type="GO" id="GO:0005615">
    <property type="term" value="C:extracellular space"/>
    <property type="evidence" value="ECO:0007669"/>
    <property type="project" value="TreeGrafter"/>
</dbReference>
<dbReference type="SUPFAM" id="SSF53474">
    <property type="entry name" value="alpha/beta-Hydrolases"/>
    <property type="match status" value="1"/>
</dbReference>
<evidence type="ECO:0000313" key="4">
    <source>
        <dbReference type="EMBL" id="CAH1785322.1"/>
    </source>
</evidence>
<dbReference type="Gene3D" id="3.40.50.1820">
    <property type="entry name" value="alpha/beta hydrolase"/>
    <property type="match status" value="1"/>
</dbReference>
<feature type="non-terminal residue" evidence="4">
    <location>
        <position position="1"/>
    </location>
</feature>
<dbReference type="Proteomes" id="UP000749559">
    <property type="component" value="Unassembled WGS sequence"/>
</dbReference>
<dbReference type="EMBL" id="CAIIXF020000006">
    <property type="protein sequence ID" value="CAH1785322.1"/>
    <property type="molecule type" value="Genomic_DNA"/>
</dbReference>
<reference evidence="4" key="1">
    <citation type="submission" date="2022-03" db="EMBL/GenBank/DDBJ databases">
        <authorList>
            <person name="Martin C."/>
        </authorList>
    </citation>
    <scope>NUCLEOTIDE SEQUENCE</scope>
</reference>
<dbReference type="OrthoDB" id="6161575at2759"/>
<dbReference type="InterPro" id="IPR050654">
    <property type="entry name" value="AChE-related_enzymes"/>
</dbReference>
<evidence type="ECO:0000256" key="3">
    <source>
        <dbReference type="ARBA" id="ARBA00022801"/>
    </source>
</evidence>
<dbReference type="GO" id="GO:0019695">
    <property type="term" value="P:choline metabolic process"/>
    <property type="evidence" value="ECO:0007669"/>
    <property type="project" value="TreeGrafter"/>
</dbReference>
<dbReference type="InterPro" id="IPR029058">
    <property type="entry name" value="AB_hydrolase_fold"/>
</dbReference>
<dbReference type="PANTHER" id="PTHR43918">
    <property type="entry name" value="ACETYLCHOLINESTERASE"/>
    <property type="match status" value="1"/>
</dbReference>
<dbReference type="GO" id="GO:0005886">
    <property type="term" value="C:plasma membrane"/>
    <property type="evidence" value="ECO:0007669"/>
    <property type="project" value="TreeGrafter"/>
</dbReference>
<dbReference type="GO" id="GO:0006581">
    <property type="term" value="P:acetylcholine catabolic process"/>
    <property type="evidence" value="ECO:0007669"/>
    <property type="project" value="TreeGrafter"/>
</dbReference>
<comment type="caution">
    <text evidence="4">The sequence shown here is derived from an EMBL/GenBank/DDBJ whole genome shotgun (WGS) entry which is preliminary data.</text>
</comment>
<protein>
    <submittedName>
        <fullName evidence="4">Uncharacterized protein</fullName>
    </submittedName>
</protein>
<keyword evidence="5" id="KW-1185">Reference proteome</keyword>
<sequence>AKGLFNKVIGQSGSVAFAEVVKPPEIQIASVKALATLTGCESENTDEVLDCLRTKPYMDLVKPAPLKEDDPPPILMWTPISGDSFFPKHPMELLEDEDTHKQLKGIKFIFGVNDIEAYMLTKADLFMRTFSSEKTLTNLKNDVQMLLMMFLHTPPPSEDNKAMYDGIIDALLDHYLKVSDPTEEDLIVTAARIGGGILLQAPPIRTANKFREIGADVKFYVLNKGPSHFMNFRPSFIETDHGDDLFFCFGLSHTINSEPMFSNVTWNEEDIRMEDLFVNYWLNFAKTGDPNGPNL</sequence>
<evidence type="ECO:0000256" key="1">
    <source>
        <dbReference type="ARBA" id="ARBA00005964"/>
    </source>
</evidence>
<evidence type="ECO:0000313" key="5">
    <source>
        <dbReference type="Proteomes" id="UP000749559"/>
    </source>
</evidence>
<dbReference type="Pfam" id="PF00135">
    <property type="entry name" value="COesterase"/>
    <property type="match status" value="1"/>
</dbReference>
<evidence type="ECO:0000256" key="2">
    <source>
        <dbReference type="ARBA" id="ARBA00022487"/>
    </source>
</evidence>
<keyword evidence="3" id="KW-0378">Hydrolase</keyword>
<dbReference type="InterPro" id="IPR002018">
    <property type="entry name" value="CarbesteraseB"/>
</dbReference>
<keyword evidence="2" id="KW-0719">Serine esterase</keyword>
<gene>
    <name evidence="4" type="ORF">OFUS_LOCUS11393</name>
</gene>